<evidence type="ECO:0000256" key="7">
    <source>
        <dbReference type="ARBA" id="ARBA00022842"/>
    </source>
</evidence>
<evidence type="ECO:0000256" key="3">
    <source>
        <dbReference type="ARBA" id="ARBA00022722"/>
    </source>
</evidence>
<comment type="subunit">
    <text evidence="9">Homodimer, forms a heterotetramer with a Cas1 homodimer.</text>
</comment>
<dbReference type="EMBL" id="FNDN01000006">
    <property type="protein sequence ID" value="SDI24318.1"/>
    <property type="molecule type" value="Genomic_DNA"/>
</dbReference>
<dbReference type="SUPFAM" id="SSF143430">
    <property type="entry name" value="TTP0101/SSO1404-like"/>
    <property type="match status" value="1"/>
</dbReference>
<dbReference type="Gene3D" id="3.30.70.240">
    <property type="match status" value="1"/>
</dbReference>
<dbReference type="CDD" id="cd09725">
    <property type="entry name" value="Cas2_I_II_III"/>
    <property type="match status" value="1"/>
</dbReference>
<comment type="cofactor">
    <cofactor evidence="1 9">
        <name>Mg(2+)</name>
        <dbReference type="ChEBI" id="CHEBI:18420"/>
    </cofactor>
</comment>
<dbReference type="Proteomes" id="UP000183263">
    <property type="component" value="Unassembled WGS sequence"/>
</dbReference>
<keyword evidence="5 9" id="KW-0255">Endonuclease</keyword>
<reference evidence="10 11" key="1">
    <citation type="submission" date="2016-10" db="EMBL/GenBank/DDBJ databases">
        <authorList>
            <person name="de Groot N.N."/>
        </authorList>
    </citation>
    <scope>NUCLEOTIDE SEQUENCE [LARGE SCALE GENOMIC DNA]</scope>
    <source>
        <strain evidence="10 11">DSM 44892</strain>
    </source>
</reference>
<organism evidence="10 11">
    <name type="scientific">Rhodococcus triatomae</name>
    <dbReference type="NCBI Taxonomy" id="300028"/>
    <lineage>
        <taxon>Bacteria</taxon>
        <taxon>Bacillati</taxon>
        <taxon>Actinomycetota</taxon>
        <taxon>Actinomycetes</taxon>
        <taxon>Mycobacteriales</taxon>
        <taxon>Nocardiaceae</taxon>
        <taxon>Rhodococcus</taxon>
    </lineage>
</organism>
<comment type="function">
    <text evidence="9">CRISPR (clustered regularly interspaced short palindromic repeat), is an adaptive immune system that provides protection against mobile genetic elements (viruses, transposable elements and conjugative plasmids). CRISPR clusters contain sequences complementary to antecedent mobile elements and target invading nucleic acids. CRISPR clusters are transcribed and processed into CRISPR RNA (crRNA). Functions as a ssRNA-specific endoribonuclease. Involved in the integration of spacer DNA into the CRISPR cassette.</text>
</comment>
<keyword evidence="7 9" id="KW-0460">Magnesium</keyword>
<evidence type="ECO:0000256" key="6">
    <source>
        <dbReference type="ARBA" id="ARBA00022801"/>
    </source>
</evidence>
<sequence>MRRDDTRRTLIAYDIPDDKRRVRLAKLLSRYGDRVQYSVFVVDISPARLVRLEREMDSVIVRSEDSVLVCDLGLTATVEDGRFSYLGRSRPITDNSSIII</sequence>
<dbReference type="OrthoDB" id="9798176at2"/>
<keyword evidence="8 9" id="KW-0051">Antiviral defense</keyword>
<dbReference type="InterPro" id="IPR021127">
    <property type="entry name" value="CRISPR_associated_Cas2"/>
</dbReference>
<dbReference type="HAMAP" id="MF_01471">
    <property type="entry name" value="Cas2"/>
    <property type="match status" value="1"/>
</dbReference>
<keyword evidence="4 9" id="KW-0479">Metal-binding</keyword>
<evidence type="ECO:0000313" key="10">
    <source>
        <dbReference type="EMBL" id="SDI24318.1"/>
    </source>
</evidence>
<protein>
    <recommendedName>
        <fullName evidence="9">CRISPR-associated endoribonuclease Cas2</fullName>
        <ecNumber evidence="9">3.1.-.-</ecNumber>
    </recommendedName>
</protein>
<evidence type="ECO:0000313" key="11">
    <source>
        <dbReference type="Proteomes" id="UP000183263"/>
    </source>
</evidence>
<dbReference type="GO" id="GO:0016787">
    <property type="term" value="F:hydrolase activity"/>
    <property type="evidence" value="ECO:0007669"/>
    <property type="project" value="UniProtKB-KW"/>
</dbReference>
<dbReference type="RefSeq" id="WP_072740350.1">
    <property type="nucleotide sequence ID" value="NZ_CP048813.1"/>
</dbReference>
<name>A0A1G8IZ44_9NOCA</name>
<proteinExistence type="inferred from homology"/>
<dbReference type="EC" id="3.1.-.-" evidence="9"/>
<dbReference type="PANTHER" id="PTHR34405">
    <property type="entry name" value="CRISPR-ASSOCIATED ENDORIBONUCLEASE CAS2"/>
    <property type="match status" value="1"/>
</dbReference>
<evidence type="ECO:0000256" key="2">
    <source>
        <dbReference type="ARBA" id="ARBA00009959"/>
    </source>
</evidence>
<dbReference type="AlphaFoldDB" id="A0A1G8IZ44"/>
<evidence type="ECO:0000256" key="5">
    <source>
        <dbReference type="ARBA" id="ARBA00022759"/>
    </source>
</evidence>
<accession>A0A1G8IZ44</accession>
<evidence type="ECO:0000256" key="8">
    <source>
        <dbReference type="ARBA" id="ARBA00023118"/>
    </source>
</evidence>
<dbReference type="GO" id="GO:0046872">
    <property type="term" value="F:metal ion binding"/>
    <property type="evidence" value="ECO:0007669"/>
    <property type="project" value="UniProtKB-UniRule"/>
</dbReference>
<dbReference type="Pfam" id="PF09827">
    <property type="entry name" value="CRISPR_Cas2"/>
    <property type="match status" value="1"/>
</dbReference>
<dbReference type="PANTHER" id="PTHR34405:SF3">
    <property type="entry name" value="CRISPR-ASSOCIATED ENDORIBONUCLEASE CAS2 3"/>
    <property type="match status" value="1"/>
</dbReference>
<dbReference type="InterPro" id="IPR019199">
    <property type="entry name" value="Virulence_VapD/CRISPR_Cas2"/>
</dbReference>
<keyword evidence="11" id="KW-1185">Reference proteome</keyword>
<dbReference type="NCBIfam" id="TIGR01573">
    <property type="entry name" value="cas2"/>
    <property type="match status" value="1"/>
</dbReference>
<comment type="similarity">
    <text evidence="2 9">Belongs to the CRISPR-associated endoribonuclease Cas2 protein family.</text>
</comment>
<dbReference type="GO" id="GO:0043571">
    <property type="term" value="P:maintenance of CRISPR repeat elements"/>
    <property type="evidence" value="ECO:0007669"/>
    <property type="project" value="UniProtKB-UniRule"/>
</dbReference>
<evidence type="ECO:0000256" key="1">
    <source>
        <dbReference type="ARBA" id="ARBA00001946"/>
    </source>
</evidence>
<evidence type="ECO:0000256" key="9">
    <source>
        <dbReference type="HAMAP-Rule" id="MF_01471"/>
    </source>
</evidence>
<keyword evidence="3 9" id="KW-0540">Nuclease</keyword>
<gene>
    <name evidence="9" type="primary">cas2</name>
    <name evidence="10" type="ORF">SAMN05444695_10614</name>
</gene>
<keyword evidence="6 9" id="KW-0378">Hydrolase</keyword>
<evidence type="ECO:0000256" key="4">
    <source>
        <dbReference type="ARBA" id="ARBA00022723"/>
    </source>
</evidence>
<dbReference type="GO" id="GO:0004521">
    <property type="term" value="F:RNA endonuclease activity"/>
    <property type="evidence" value="ECO:0007669"/>
    <property type="project" value="InterPro"/>
</dbReference>
<feature type="binding site" evidence="9">
    <location>
        <position position="14"/>
    </location>
    <ligand>
        <name>Mg(2+)</name>
        <dbReference type="ChEBI" id="CHEBI:18420"/>
        <note>catalytic</note>
    </ligand>
</feature>
<dbReference type="GO" id="GO:0051607">
    <property type="term" value="P:defense response to virus"/>
    <property type="evidence" value="ECO:0007669"/>
    <property type="project" value="UniProtKB-UniRule"/>
</dbReference>